<dbReference type="Proteomes" id="UP000035489">
    <property type="component" value="Unassembled WGS sequence"/>
</dbReference>
<dbReference type="AlphaFoldDB" id="A0A0H1RBE8"/>
<accession>A0A0H1RBE8</accession>
<keyword evidence="3" id="KW-1185">Reference proteome</keyword>
<evidence type="ECO:0000313" key="2">
    <source>
        <dbReference type="EMBL" id="KLK89902.1"/>
    </source>
</evidence>
<sequence length="75" mass="7960">MGPPAIVKGQIAANQSTCLGDTVVGPQIDLLVFDAAPEPLDKHIVAPSPLAILMLIAISFLRSTLVKSRLVNWLL</sequence>
<organism evidence="2 3">
    <name type="scientific">Microvirga vignae</name>
    <dbReference type="NCBI Taxonomy" id="1225564"/>
    <lineage>
        <taxon>Bacteria</taxon>
        <taxon>Pseudomonadati</taxon>
        <taxon>Pseudomonadota</taxon>
        <taxon>Alphaproteobacteria</taxon>
        <taxon>Hyphomicrobiales</taxon>
        <taxon>Methylobacteriaceae</taxon>
        <taxon>Microvirga</taxon>
    </lineage>
</organism>
<keyword evidence="1" id="KW-0812">Transmembrane</keyword>
<feature type="transmembrane region" description="Helical" evidence="1">
    <location>
        <begin position="44"/>
        <end position="61"/>
    </location>
</feature>
<protein>
    <submittedName>
        <fullName evidence="2">Uncharacterized protein</fullName>
    </submittedName>
</protein>
<keyword evidence="1" id="KW-0472">Membrane</keyword>
<dbReference type="EMBL" id="LCYG01000112">
    <property type="protein sequence ID" value="KLK89902.1"/>
    <property type="molecule type" value="Genomic_DNA"/>
</dbReference>
<keyword evidence="1" id="KW-1133">Transmembrane helix</keyword>
<name>A0A0H1RBE8_9HYPH</name>
<evidence type="ECO:0000256" key="1">
    <source>
        <dbReference type="SAM" id="Phobius"/>
    </source>
</evidence>
<gene>
    <name evidence="2" type="ORF">AA309_28795</name>
</gene>
<proteinExistence type="predicted"/>
<reference evidence="2 3" key="1">
    <citation type="submission" date="2015-05" db="EMBL/GenBank/DDBJ databases">
        <title>Draft genome sequence of Microvirga vignae strain BR3299, a novel nitrogen fixing bacteria isolated from Brazil semi-aired region.</title>
        <authorList>
            <person name="Zilli J.E."/>
            <person name="Passos S.R."/>
            <person name="Leite J."/>
            <person name="Baldani J.I."/>
            <person name="Xavier G.R."/>
            <person name="Rumjaneck N.G."/>
            <person name="Simoes-Araujo J.L."/>
        </authorList>
    </citation>
    <scope>NUCLEOTIDE SEQUENCE [LARGE SCALE GENOMIC DNA]</scope>
    <source>
        <strain evidence="2 3">BR3299</strain>
    </source>
</reference>
<evidence type="ECO:0000313" key="3">
    <source>
        <dbReference type="Proteomes" id="UP000035489"/>
    </source>
</evidence>
<comment type="caution">
    <text evidence="2">The sequence shown here is derived from an EMBL/GenBank/DDBJ whole genome shotgun (WGS) entry which is preliminary data.</text>
</comment>